<feature type="transmembrane region" description="Helical" evidence="1">
    <location>
        <begin position="21"/>
        <end position="42"/>
    </location>
</feature>
<proteinExistence type="predicted"/>
<organism evidence="2 3">
    <name type="scientific">Salinithrix halophila</name>
    <dbReference type="NCBI Taxonomy" id="1485204"/>
    <lineage>
        <taxon>Bacteria</taxon>
        <taxon>Bacillati</taxon>
        <taxon>Bacillota</taxon>
        <taxon>Bacilli</taxon>
        <taxon>Bacillales</taxon>
        <taxon>Thermoactinomycetaceae</taxon>
        <taxon>Salinithrix</taxon>
    </lineage>
</organism>
<accession>A0ABV8JJM4</accession>
<reference evidence="3" key="1">
    <citation type="journal article" date="2019" name="Int. J. Syst. Evol. Microbiol.">
        <title>The Global Catalogue of Microorganisms (GCM) 10K type strain sequencing project: providing services to taxonomists for standard genome sequencing and annotation.</title>
        <authorList>
            <consortium name="The Broad Institute Genomics Platform"/>
            <consortium name="The Broad Institute Genome Sequencing Center for Infectious Disease"/>
            <person name="Wu L."/>
            <person name="Ma J."/>
        </authorList>
    </citation>
    <scope>NUCLEOTIDE SEQUENCE [LARGE SCALE GENOMIC DNA]</scope>
    <source>
        <strain evidence="3">IBRC-M 10813</strain>
    </source>
</reference>
<evidence type="ECO:0000313" key="3">
    <source>
        <dbReference type="Proteomes" id="UP001595843"/>
    </source>
</evidence>
<evidence type="ECO:0000256" key="1">
    <source>
        <dbReference type="SAM" id="Phobius"/>
    </source>
</evidence>
<dbReference type="EMBL" id="JBHSAP010000018">
    <property type="protein sequence ID" value="MFC4078010.1"/>
    <property type="molecule type" value="Genomic_DNA"/>
</dbReference>
<comment type="caution">
    <text evidence="2">The sequence shown here is derived from an EMBL/GenBank/DDBJ whole genome shotgun (WGS) entry which is preliminary data.</text>
</comment>
<sequence length="85" mass="10004">MSREDRVAMKRKPEYFYLYDAVLATLGSVLFLSIGAAIAVFFTDKDPFRIGFHFTEYVIVSVVFYVLIKTFVKYGDEAWKEWQEE</sequence>
<dbReference type="Proteomes" id="UP001595843">
    <property type="component" value="Unassembled WGS sequence"/>
</dbReference>
<keyword evidence="3" id="KW-1185">Reference proteome</keyword>
<feature type="transmembrane region" description="Helical" evidence="1">
    <location>
        <begin position="54"/>
        <end position="72"/>
    </location>
</feature>
<keyword evidence="1" id="KW-1133">Transmembrane helix</keyword>
<gene>
    <name evidence="2" type="ORF">ACFOUO_14500</name>
</gene>
<protein>
    <recommendedName>
        <fullName evidence="4">YrhK-like protein</fullName>
    </recommendedName>
</protein>
<evidence type="ECO:0000313" key="2">
    <source>
        <dbReference type="EMBL" id="MFC4078010.1"/>
    </source>
</evidence>
<keyword evidence="1" id="KW-0812">Transmembrane</keyword>
<keyword evidence="1" id="KW-0472">Membrane</keyword>
<evidence type="ECO:0008006" key="4">
    <source>
        <dbReference type="Google" id="ProtNLM"/>
    </source>
</evidence>
<name>A0ABV8JJM4_9BACL</name>